<evidence type="ECO:0000256" key="2">
    <source>
        <dbReference type="ARBA" id="ARBA00011738"/>
    </source>
</evidence>
<evidence type="ECO:0000256" key="8">
    <source>
        <dbReference type="ARBA" id="ARBA00047639"/>
    </source>
</evidence>
<dbReference type="NCBIfam" id="TIGR00442">
    <property type="entry name" value="hisS"/>
    <property type="match status" value="1"/>
</dbReference>
<dbReference type="GO" id="GO:0004821">
    <property type="term" value="F:histidine-tRNA ligase activity"/>
    <property type="evidence" value="ECO:0007669"/>
    <property type="project" value="UniProtKB-EC"/>
</dbReference>
<comment type="similarity">
    <text evidence="1 9">Belongs to the class-II aminoacyl-tRNA synthetase family.</text>
</comment>
<evidence type="ECO:0000256" key="6">
    <source>
        <dbReference type="ARBA" id="ARBA00022917"/>
    </source>
</evidence>
<dbReference type="Gene3D" id="3.30.930.10">
    <property type="entry name" value="Bira Bifunctional Protein, Domain 2"/>
    <property type="match status" value="1"/>
</dbReference>
<keyword evidence="5 9" id="KW-0067">ATP-binding</keyword>
<dbReference type="InterPro" id="IPR036621">
    <property type="entry name" value="Anticodon-bd_dom_sf"/>
</dbReference>
<organism evidence="11 12">
    <name type="scientific">Flavobacterium buctense</name>
    <dbReference type="NCBI Taxonomy" id="1648146"/>
    <lineage>
        <taxon>Bacteria</taxon>
        <taxon>Pseudomonadati</taxon>
        <taxon>Bacteroidota</taxon>
        <taxon>Flavobacteriia</taxon>
        <taxon>Flavobacteriales</taxon>
        <taxon>Flavobacteriaceae</taxon>
        <taxon>Flavobacterium</taxon>
    </lineage>
</organism>
<evidence type="ECO:0000256" key="4">
    <source>
        <dbReference type="ARBA" id="ARBA00022741"/>
    </source>
</evidence>
<gene>
    <name evidence="9 11" type="primary">hisS</name>
    <name evidence="11" type="ORF">WMW71_11450</name>
</gene>
<keyword evidence="6 9" id="KW-0648">Protein biosynthesis</keyword>
<feature type="domain" description="Aminoacyl-transfer RNA synthetases class-II family profile" evidence="10">
    <location>
        <begin position="1"/>
        <end position="400"/>
    </location>
</feature>
<dbReference type="InterPro" id="IPR004154">
    <property type="entry name" value="Anticodon-bd"/>
</dbReference>
<dbReference type="Proteomes" id="UP001491349">
    <property type="component" value="Unassembled WGS sequence"/>
</dbReference>
<dbReference type="InterPro" id="IPR004516">
    <property type="entry name" value="HisRS/HisZ"/>
</dbReference>
<dbReference type="InterPro" id="IPR015807">
    <property type="entry name" value="His-tRNA-ligase"/>
</dbReference>
<name>A0ABU9E2T9_9FLAO</name>
<dbReference type="HAMAP" id="MF_00127">
    <property type="entry name" value="His_tRNA_synth"/>
    <property type="match status" value="1"/>
</dbReference>
<keyword evidence="3 9" id="KW-0436">Ligase</keyword>
<dbReference type="SUPFAM" id="SSF52954">
    <property type="entry name" value="Class II aaRS ABD-related"/>
    <property type="match status" value="1"/>
</dbReference>
<dbReference type="SUPFAM" id="SSF55681">
    <property type="entry name" value="Class II aaRS and biotin synthetases"/>
    <property type="match status" value="1"/>
</dbReference>
<reference evidence="11 12" key="1">
    <citation type="submission" date="2024-04" db="EMBL/GenBank/DDBJ databases">
        <title>draft genome sequnece of Flavobacterium buctense JCM 30750.</title>
        <authorList>
            <person name="Kim D.-U."/>
        </authorList>
    </citation>
    <scope>NUCLEOTIDE SEQUENCE [LARGE SCALE GENOMIC DNA]</scope>
    <source>
        <strain evidence="11 12">JCM 30750</strain>
    </source>
</reference>
<protein>
    <recommendedName>
        <fullName evidence="9">Histidine--tRNA ligase</fullName>
        <ecNumber evidence="9">6.1.1.21</ecNumber>
    </recommendedName>
    <alternativeName>
        <fullName evidence="9">Histidyl-tRNA synthetase</fullName>
        <shortName evidence="9">HisRS</shortName>
    </alternativeName>
</protein>
<comment type="caution">
    <text evidence="11">The sequence shown here is derived from an EMBL/GenBank/DDBJ whole genome shotgun (WGS) entry which is preliminary data.</text>
</comment>
<evidence type="ECO:0000256" key="9">
    <source>
        <dbReference type="HAMAP-Rule" id="MF_00127"/>
    </source>
</evidence>
<dbReference type="Pfam" id="PF03129">
    <property type="entry name" value="HGTP_anticodon"/>
    <property type="match status" value="1"/>
</dbReference>
<dbReference type="CDD" id="cd00773">
    <property type="entry name" value="HisRS-like_core"/>
    <property type="match status" value="1"/>
</dbReference>
<comment type="subunit">
    <text evidence="2 9">Homodimer.</text>
</comment>
<evidence type="ECO:0000256" key="5">
    <source>
        <dbReference type="ARBA" id="ARBA00022840"/>
    </source>
</evidence>
<evidence type="ECO:0000313" key="12">
    <source>
        <dbReference type="Proteomes" id="UP001491349"/>
    </source>
</evidence>
<evidence type="ECO:0000256" key="1">
    <source>
        <dbReference type="ARBA" id="ARBA00008226"/>
    </source>
</evidence>
<dbReference type="PANTHER" id="PTHR11476">
    <property type="entry name" value="HISTIDYL-TRNA SYNTHETASE"/>
    <property type="match status" value="1"/>
</dbReference>
<dbReference type="Pfam" id="PF13393">
    <property type="entry name" value="tRNA-synt_His"/>
    <property type="match status" value="2"/>
</dbReference>
<dbReference type="PROSITE" id="PS50862">
    <property type="entry name" value="AA_TRNA_LIGASE_II"/>
    <property type="match status" value="1"/>
</dbReference>
<evidence type="ECO:0000256" key="3">
    <source>
        <dbReference type="ARBA" id="ARBA00022598"/>
    </source>
</evidence>
<dbReference type="EC" id="6.1.1.21" evidence="9"/>
<dbReference type="PIRSF" id="PIRSF001549">
    <property type="entry name" value="His-tRNA_synth"/>
    <property type="match status" value="1"/>
</dbReference>
<comment type="catalytic activity">
    <reaction evidence="8 9">
        <text>tRNA(His) + L-histidine + ATP = L-histidyl-tRNA(His) + AMP + diphosphate + H(+)</text>
        <dbReference type="Rhea" id="RHEA:17313"/>
        <dbReference type="Rhea" id="RHEA-COMP:9665"/>
        <dbReference type="Rhea" id="RHEA-COMP:9689"/>
        <dbReference type="ChEBI" id="CHEBI:15378"/>
        <dbReference type="ChEBI" id="CHEBI:30616"/>
        <dbReference type="ChEBI" id="CHEBI:33019"/>
        <dbReference type="ChEBI" id="CHEBI:57595"/>
        <dbReference type="ChEBI" id="CHEBI:78442"/>
        <dbReference type="ChEBI" id="CHEBI:78527"/>
        <dbReference type="ChEBI" id="CHEBI:456215"/>
        <dbReference type="EC" id="6.1.1.21"/>
    </reaction>
</comment>
<keyword evidence="7 9" id="KW-0030">Aminoacyl-tRNA synthetase</keyword>
<keyword evidence="9" id="KW-0963">Cytoplasm</keyword>
<dbReference type="Gene3D" id="3.40.50.800">
    <property type="entry name" value="Anticodon-binding domain"/>
    <property type="match status" value="1"/>
</dbReference>
<dbReference type="RefSeq" id="WP_187659858.1">
    <property type="nucleotide sequence ID" value="NZ_JACTAB010000002.1"/>
</dbReference>
<evidence type="ECO:0000256" key="7">
    <source>
        <dbReference type="ARBA" id="ARBA00023146"/>
    </source>
</evidence>
<dbReference type="PANTHER" id="PTHR11476:SF7">
    <property type="entry name" value="HISTIDINE--TRNA LIGASE"/>
    <property type="match status" value="1"/>
</dbReference>
<keyword evidence="12" id="KW-1185">Reference proteome</keyword>
<accession>A0ABU9E2T9</accession>
<dbReference type="InterPro" id="IPR041715">
    <property type="entry name" value="HisRS-like_core"/>
</dbReference>
<comment type="subcellular location">
    <subcellularLocation>
        <location evidence="9">Cytoplasm</location>
    </subcellularLocation>
</comment>
<dbReference type="InterPro" id="IPR006195">
    <property type="entry name" value="aa-tRNA-synth_II"/>
</dbReference>
<sequence>MAQKPSIPKGTRDFSPTEVSKRNYIISVMRSHFEKFGYQPIETPSFENSDTLMGKYGEEGDRLIFKILNSGDYLDKVPTSELQTINYKQLTGKISEKALRYDLTVPFARYVVQHQGEIEFPFKRYQIQPVWRADRPQKGRFREFYQCDADVVGSTSLWQEVELVQLYDSVFAELGLEGVTIKINNRKILSGIAEVIGASDKLIDFTVALDKLDKIGEEGVKKEMIEKGISENALLKVQPLFSFTGTIQEKLEKLAGLLSTSEEGKKGIEELRFICDNVTKLGLQKAKLDLDVTLARGLNYYTGAIFEVSAPEGVAMGSIGGGGRYDDLTGIFGLKNMSGVGISFGLDRIYLVLEELNLFPLTVTTSTQVMFLNFGESQAFEAMKAINTLRGNNIKCELYPDVAKIDKQFKHAERRNIPFVVKEINGNTFILKNLKSGEQSETDLSGILEKLV</sequence>
<keyword evidence="4 9" id="KW-0547">Nucleotide-binding</keyword>
<dbReference type="EMBL" id="JBBPCB010000007">
    <property type="protein sequence ID" value="MEK8180955.1"/>
    <property type="molecule type" value="Genomic_DNA"/>
</dbReference>
<evidence type="ECO:0000313" key="11">
    <source>
        <dbReference type="EMBL" id="MEK8180955.1"/>
    </source>
</evidence>
<proteinExistence type="inferred from homology"/>
<evidence type="ECO:0000259" key="10">
    <source>
        <dbReference type="PROSITE" id="PS50862"/>
    </source>
</evidence>
<dbReference type="InterPro" id="IPR045864">
    <property type="entry name" value="aa-tRNA-synth_II/BPL/LPL"/>
</dbReference>